<feature type="compositionally biased region" description="Acidic residues" evidence="2">
    <location>
        <begin position="417"/>
        <end position="438"/>
    </location>
</feature>
<dbReference type="EMBL" id="CM014098">
    <property type="protein sequence ID" value="TKS90329.1"/>
    <property type="molecule type" value="Genomic_DNA"/>
</dbReference>
<feature type="compositionally biased region" description="Low complexity" evidence="2">
    <location>
        <begin position="592"/>
        <end position="607"/>
    </location>
</feature>
<proteinExistence type="predicted"/>
<dbReference type="Pfam" id="PF15794">
    <property type="entry name" value="CCDC106"/>
    <property type="match status" value="1"/>
</dbReference>
<evidence type="ECO:0000313" key="3">
    <source>
        <dbReference type="EMBL" id="TKS90329.1"/>
    </source>
</evidence>
<dbReference type="PANTHER" id="PTHR16477:SF5">
    <property type="entry name" value="COILED-COIL DOMAIN-CONTAINING PROTEIN 106-RELATED"/>
    <property type="match status" value="1"/>
</dbReference>
<dbReference type="AlphaFoldDB" id="A0A4U5VPN4"/>
<feature type="compositionally biased region" description="Polar residues" evidence="2">
    <location>
        <begin position="8"/>
        <end position="20"/>
    </location>
</feature>
<keyword evidence="4" id="KW-1185">Reference proteome</keyword>
<organism evidence="3 4">
    <name type="scientific">Collichthys lucidus</name>
    <name type="common">Big head croaker</name>
    <name type="synonym">Sciaena lucida</name>
    <dbReference type="NCBI Taxonomy" id="240159"/>
    <lineage>
        <taxon>Eukaryota</taxon>
        <taxon>Metazoa</taxon>
        <taxon>Chordata</taxon>
        <taxon>Craniata</taxon>
        <taxon>Vertebrata</taxon>
        <taxon>Euteleostomi</taxon>
        <taxon>Actinopterygii</taxon>
        <taxon>Neopterygii</taxon>
        <taxon>Teleostei</taxon>
        <taxon>Neoteleostei</taxon>
        <taxon>Acanthomorphata</taxon>
        <taxon>Eupercaria</taxon>
        <taxon>Sciaenidae</taxon>
        <taxon>Collichthys</taxon>
    </lineage>
</organism>
<reference evidence="3 4" key="1">
    <citation type="submission" date="2019-01" db="EMBL/GenBank/DDBJ databases">
        <title>Genome Assembly of Collichthys lucidus.</title>
        <authorList>
            <person name="Cai M."/>
            <person name="Xiao S."/>
        </authorList>
    </citation>
    <scope>NUCLEOTIDE SEQUENCE [LARGE SCALE GENOMIC DNA]</scope>
    <source>
        <strain evidence="3">JT15FE1705JMU</strain>
        <tissue evidence="3">Muscle</tissue>
    </source>
</reference>
<dbReference type="PANTHER" id="PTHR16477">
    <property type="entry name" value="COILED-COIL DOMAIN-CONTAINING PROTEIN 106"/>
    <property type="match status" value="1"/>
</dbReference>
<name>A0A4U5VPN4_COLLU</name>
<gene>
    <name evidence="3" type="ORF">D9C73_024460</name>
</gene>
<feature type="region of interest" description="Disordered" evidence="2">
    <location>
        <begin position="1"/>
        <end position="45"/>
    </location>
</feature>
<dbReference type="GO" id="GO:0005654">
    <property type="term" value="C:nucleoplasm"/>
    <property type="evidence" value="ECO:0007669"/>
    <property type="project" value="TreeGrafter"/>
</dbReference>
<feature type="coiled-coil region" evidence="1">
    <location>
        <begin position="539"/>
        <end position="566"/>
    </location>
</feature>
<evidence type="ECO:0000256" key="2">
    <source>
        <dbReference type="SAM" id="MobiDB-lite"/>
    </source>
</evidence>
<feature type="compositionally biased region" description="Basic residues" evidence="2">
    <location>
        <begin position="614"/>
        <end position="628"/>
    </location>
</feature>
<dbReference type="InterPro" id="IPR031591">
    <property type="entry name" value="CCDC106"/>
</dbReference>
<feature type="region of interest" description="Disordered" evidence="2">
    <location>
        <begin position="400"/>
        <end position="442"/>
    </location>
</feature>
<feature type="region of interest" description="Disordered" evidence="2">
    <location>
        <begin position="570"/>
        <end position="636"/>
    </location>
</feature>
<dbReference type="SUPFAM" id="SSF53098">
    <property type="entry name" value="Ribonuclease H-like"/>
    <property type="match status" value="1"/>
</dbReference>
<dbReference type="InterPro" id="IPR012337">
    <property type="entry name" value="RNaseH-like_sf"/>
</dbReference>
<dbReference type="Proteomes" id="UP000298787">
    <property type="component" value="Chromosome 21"/>
</dbReference>
<accession>A0A4U5VPN4</accession>
<protein>
    <submittedName>
        <fullName evidence="3">Coiled-coil domain-containing protein 106</fullName>
    </submittedName>
</protein>
<keyword evidence="1" id="KW-0175">Coiled coil</keyword>
<evidence type="ECO:0000313" key="4">
    <source>
        <dbReference type="Proteomes" id="UP000298787"/>
    </source>
</evidence>
<sequence length="717" mass="79948">MSLWVKKTNPNELELQQENVLQDDDDSHNEEVPPVEQRQNEIPASPYPDLGALRCVLLRLGGVEEGRVRHGCRICGPDHSVVYCTFSHGGWQQTPDRNGACARDTPQTTVALLGQRATLAKPLRAQNNTLAPSTDANRPLPYITICTETPPLSTMVRAALTLVPKRQKTYGKRAFTFHNTPISVQSYHKDANCRYLAQLAASASPIEARAESSRSGETPKLFDFLKCRKDSWSVNSQEHSRREEALVNLFVHTGMSTRLCETPAFKEYSCALEPKFRVPGAARLNNLISARMGNAKKRLKEILKDARKLTLCVDGWSKKGLTASFLGVSACFYHPPGGRVYHALLSLHRLDHPHTGECIARCIDETMVAWDIVGDKVLLVVTDNGSNIVKAVRLLSERPRQEIEPSAHSTRLPPGDGLDDVSWEEEEPESESDEENGDISESGDFAHNYIQYSLLDPNVSVVLFTPDMLPLKMAALSFIQNMMEAQYNQCNPPTTPQDVRNEAETPSANAVFQKYRFLATRALMVAKLKEQQKLDQQKIAYLEDRIKHLEETNSELRNDKDFLVAQIKGAPKESPSTSTSGSGKTLPVLPLSSTSSSPSSTQSSSSSSEEEKKKMKKRAKKSRKHHVPTSRSRMTSIEGVIHRYKAALKKFNKYGSMKKAFSRIHVDRNTIARTAVIAEIAIMFPDTFQDLLSLHDENETISQFAENCTKAVTTEMA</sequence>
<feature type="compositionally biased region" description="Low complexity" evidence="2">
    <location>
        <begin position="572"/>
        <end position="584"/>
    </location>
</feature>
<evidence type="ECO:0000256" key="1">
    <source>
        <dbReference type="SAM" id="Coils"/>
    </source>
</evidence>